<accession>A0AAV5MP55</accession>
<dbReference type="EMBL" id="BPVZ01000488">
    <property type="protein sequence ID" value="GKV51330.1"/>
    <property type="molecule type" value="Genomic_DNA"/>
</dbReference>
<organism evidence="1 2">
    <name type="scientific">Rubroshorea leprosula</name>
    <dbReference type="NCBI Taxonomy" id="152421"/>
    <lineage>
        <taxon>Eukaryota</taxon>
        <taxon>Viridiplantae</taxon>
        <taxon>Streptophyta</taxon>
        <taxon>Embryophyta</taxon>
        <taxon>Tracheophyta</taxon>
        <taxon>Spermatophyta</taxon>
        <taxon>Magnoliopsida</taxon>
        <taxon>eudicotyledons</taxon>
        <taxon>Gunneridae</taxon>
        <taxon>Pentapetalae</taxon>
        <taxon>rosids</taxon>
        <taxon>malvids</taxon>
        <taxon>Malvales</taxon>
        <taxon>Dipterocarpaceae</taxon>
        <taxon>Rubroshorea</taxon>
    </lineage>
</organism>
<gene>
    <name evidence="1" type="ORF">SLEP1_g57998</name>
</gene>
<name>A0AAV5MP55_9ROSI</name>
<sequence length="59" mass="6954">MSDFWTIIQFPEWIPNPNQLFTLLQIGIPNPKLVIIIFWEMISLPFEPAHFITHAQFGD</sequence>
<dbReference type="AlphaFoldDB" id="A0AAV5MP55"/>
<comment type="caution">
    <text evidence="1">The sequence shown here is derived from an EMBL/GenBank/DDBJ whole genome shotgun (WGS) entry which is preliminary data.</text>
</comment>
<evidence type="ECO:0000313" key="2">
    <source>
        <dbReference type="Proteomes" id="UP001054252"/>
    </source>
</evidence>
<keyword evidence="2" id="KW-1185">Reference proteome</keyword>
<protein>
    <submittedName>
        <fullName evidence="1">Uncharacterized protein</fullName>
    </submittedName>
</protein>
<dbReference type="Proteomes" id="UP001054252">
    <property type="component" value="Unassembled WGS sequence"/>
</dbReference>
<evidence type="ECO:0000313" key="1">
    <source>
        <dbReference type="EMBL" id="GKV51330.1"/>
    </source>
</evidence>
<proteinExistence type="predicted"/>
<reference evidence="1 2" key="1">
    <citation type="journal article" date="2021" name="Commun. Biol.">
        <title>The genome of Shorea leprosula (Dipterocarpaceae) highlights the ecological relevance of drought in aseasonal tropical rainforests.</title>
        <authorList>
            <person name="Ng K.K.S."/>
            <person name="Kobayashi M.J."/>
            <person name="Fawcett J.A."/>
            <person name="Hatakeyama M."/>
            <person name="Paape T."/>
            <person name="Ng C.H."/>
            <person name="Ang C.C."/>
            <person name="Tnah L.H."/>
            <person name="Lee C.T."/>
            <person name="Nishiyama T."/>
            <person name="Sese J."/>
            <person name="O'Brien M.J."/>
            <person name="Copetti D."/>
            <person name="Mohd Noor M.I."/>
            <person name="Ong R.C."/>
            <person name="Putra M."/>
            <person name="Sireger I.Z."/>
            <person name="Indrioko S."/>
            <person name="Kosugi Y."/>
            <person name="Izuno A."/>
            <person name="Isagi Y."/>
            <person name="Lee S.L."/>
            <person name="Shimizu K.K."/>
        </authorList>
    </citation>
    <scope>NUCLEOTIDE SEQUENCE [LARGE SCALE GENOMIC DNA]</scope>
    <source>
        <strain evidence="1">214</strain>
    </source>
</reference>